<dbReference type="EMBL" id="ML014199">
    <property type="protein sequence ID" value="RKP00785.1"/>
    <property type="molecule type" value="Genomic_DNA"/>
</dbReference>
<evidence type="ECO:0000256" key="2">
    <source>
        <dbReference type="ARBA" id="ARBA00023121"/>
    </source>
</evidence>
<proteinExistence type="inferred from homology"/>
<keyword evidence="5" id="KW-1185">Reference proteome</keyword>
<dbReference type="InterPro" id="IPR000582">
    <property type="entry name" value="Acyl-CoA-binding_protein"/>
</dbReference>
<name>A0A4P9X6I2_9FUNG</name>
<dbReference type="Proteomes" id="UP000274922">
    <property type="component" value="Unassembled WGS sequence"/>
</dbReference>
<feature type="domain" description="ACB" evidence="3">
    <location>
        <begin position="3"/>
        <end position="81"/>
    </location>
</feature>
<sequence length="81" mass="9242">MSLDRQFSRAVACVSNQRLGKLPTPDLLKLYAWYKQATVGECHTDRPGWFDGAGRAKWDAWDALGAMDMDEAKQYYIDLVE</sequence>
<accession>A0A4P9X6I2</accession>
<dbReference type="OrthoDB" id="346910at2759"/>
<evidence type="ECO:0000256" key="1">
    <source>
        <dbReference type="ARBA" id="ARBA00005567"/>
    </source>
</evidence>
<dbReference type="PANTHER" id="PTHR23310:SF62">
    <property type="entry name" value="ACYL-COA BINDING PROTEIN 1, ISOFORM A"/>
    <property type="match status" value="1"/>
</dbReference>
<reference evidence="5" key="1">
    <citation type="journal article" date="2018" name="Nat. Microbiol.">
        <title>Leveraging single-cell genomics to expand the fungal tree of life.</title>
        <authorList>
            <person name="Ahrendt S.R."/>
            <person name="Quandt C.A."/>
            <person name="Ciobanu D."/>
            <person name="Clum A."/>
            <person name="Salamov A."/>
            <person name="Andreopoulos B."/>
            <person name="Cheng J.F."/>
            <person name="Woyke T."/>
            <person name="Pelin A."/>
            <person name="Henrissat B."/>
            <person name="Reynolds N.K."/>
            <person name="Benny G.L."/>
            <person name="Smith M.E."/>
            <person name="James T.Y."/>
            <person name="Grigoriev I.V."/>
        </authorList>
    </citation>
    <scope>NUCLEOTIDE SEQUENCE [LARGE SCALE GENOMIC DNA]</scope>
    <source>
        <strain evidence="5">ATCC 52028</strain>
    </source>
</reference>
<feature type="non-terminal residue" evidence="4">
    <location>
        <position position="81"/>
    </location>
</feature>
<keyword evidence="2" id="KW-0446">Lipid-binding</keyword>
<dbReference type="Gene3D" id="1.20.80.10">
    <property type="match status" value="1"/>
</dbReference>
<dbReference type="GO" id="GO:0000062">
    <property type="term" value="F:fatty-acyl-CoA binding"/>
    <property type="evidence" value="ECO:0007669"/>
    <property type="project" value="InterPro"/>
</dbReference>
<dbReference type="PROSITE" id="PS51228">
    <property type="entry name" value="ACB_2"/>
    <property type="match status" value="1"/>
</dbReference>
<dbReference type="STRING" id="1555241.A0A4P9X6I2"/>
<evidence type="ECO:0000259" key="3">
    <source>
        <dbReference type="PROSITE" id="PS51228"/>
    </source>
</evidence>
<dbReference type="InterPro" id="IPR014352">
    <property type="entry name" value="FERM/acyl-CoA-bd_prot_sf"/>
</dbReference>
<gene>
    <name evidence="4" type="ORF">CXG81DRAFT_12830</name>
</gene>
<dbReference type="PRINTS" id="PR00689">
    <property type="entry name" value="ACOABINDINGP"/>
</dbReference>
<organism evidence="4 5">
    <name type="scientific">Caulochytrium protostelioides</name>
    <dbReference type="NCBI Taxonomy" id="1555241"/>
    <lineage>
        <taxon>Eukaryota</taxon>
        <taxon>Fungi</taxon>
        <taxon>Fungi incertae sedis</taxon>
        <taxon>Chytridiomycota</taxon>
        <taxon>Chytridiomycota incertae sedis</taxon>
        <taxon>Chytridiomycetes</taxon>
        <taxon>Caulochytriales</taxon>
        <taxon>Caulochytriaceae</taxon>
        <taxon>Caulochytrium</taxon>
    </lineage>
</organism>
<evidence type="ECO:0000313" key="5">
    <source>
        <dbReference type="Proteomes" id="UP000274922"/>
    </source>
</evidence>
<dbReference type="PANTHER" id="PTHR23310">
    <property type="entry name" value="ACYL-COA-BINDING PROTEIN, ACBP"/>
    <property type="match status" value="1"/>
</dbReference>
<dbReference type="InterPro" id="IPR035984">
    <property type="entry name" value="Acyl-CoA-binding_sf"/>
</dbReference>
<dbReference type="AlphaFoldDB" id="A0A4P9X6I2"/>
<protein>
    <recommendedName>
        <fullName evidence="3">ACB domain-containing protein</fullName>
    </recommendedName>
</protein>
<dbReference type="Pfam" id="PF00887">
    <property type="entry name" value="ACBP"/>
    <property type="match status" value="1"/>
</dbReference>
<evidence type="ECO:0000313" key="4">
    <source>
        <dbReference type="EMBL" id="RKP00785.1"/>
    </source>
</evidence>
<comment type="similarity">
    <text evidence="1">Belongs to the ACBP family.</text>
</comment>
<dbReference type="GO" id="GO:0006631">
    <property type="term" value="P:fatty acid metabolic process"/>
    <property type="evidence" value="ECO:0007669"/>
    <property type="project" value="TreeGrafter"/>
</dbReference>
<dbReference type="SUPFAM" id="SSF47027">
    <property type="entry name" value="Acyl-CoA binding protein"/>
    <property type="match status" value="1"/>
</dbReference>